<name>A0A4V1J4I0_9FUNG</name>
<evidence type="ECO:0000313" key="3">
    <source>
        <dbReference type="Proteomes" id="UP000268162"/>
    </source>
</evidence>
<dbReference type="EMBL" id="ML002824">
    <property type="protein sequence ID" value="RKP35629.1"/>
    <property type="molecule type" value="Genomic_DNA"/>
</dbReference>
<proteinExistence type="predicted"/>
<keyword evidence="1" id="KW-0732">Signal</keyword>
<gene>
    <name evidence="2" type="ORF">BJ085DRAFT_35731</name>
</gene>
<reference evidence="3" key="1">
    <citation type="journal article" date="2018" name="Nat. Microbiol.">
        <title>Leveraging single-cell genomics to expand the fungal tree of life.</title>
        <authorList>
            <person name="Ahrendt S.R."/>
            <person name="Quandt C.A."/>
            <person name="Ciobanu D."/>
            <person name="Clum A."/>
            <person name="Salamov A."/>
            <person name="Andreopoulos B."/>
            <person name="Cheng J.F."/>
            <person name="Woyke T."/>
            <person name="Pelin A."/>
            <person name="Henrissat B."/>
            <person name="Reynolds N.K."/>
            <person name="Benny G.L."/>
            <person name="Smith M.E."/>
            <person name="James T.Y."/>
            <person name="Grigoriev I.V."/>
        </authorList>
    </citation>
    <scope>NUCLEOTIDE SEQUENCE [LARGE SCALE GENOMIC DNA]</scope>
    <source>
        <strain evidence="3">RSA 468</strain>
    </source>
</reference>
<feature type="chain" id="PRO_5020848314" evidence="1">
    <location>
        <begin position="19"/>
        <end position="170"/>
    </location>
</feature>
<dbReference type="Proteomes" id="UP000268162">
    <property type="component" value="Unassembled WGS sequence"/>
</dbReference>
<feature type="signal peptide" evidence="1">
    <location>
        <begin position="1"/>
        <end position="18"/>
    </location>
</feature>
<protein>
    <submittedName>
        <fullName evidence="2">Uncharacterized protein</fullName>
    </submittedName>
</protein>
<sequence length="170" mass="18790">MKLFAVGLLALAAPTAFAASLGAVSGTQFPVDMASPRLTCTNATPLAPEIQAIMKKTNLDCRMIHTAMHNFKCERYPAAGPCANTEECASRWAEFTDSLRGTPASVPYIIENYELDRPRNRRLFRRMPEDPTCCPSESCMENFCGFPCNCMSCFFGDFLCGTLKHCFGFN</sequence>
<evidence type="ECO:0000256" key="1">
    <source>
        <dbReference type="SAM" id="SignalP"/>
    </source>
</evidence>
<accession>A0A4V1J4I0</accession>
<dbReference type="AlphaFoldDB" id="A0A4V1J4I0"/>
<organism evidence="2 3">
    <name type="scientific">Dimargaris cristalligena</name>
    <dbReference type="NCBI Taxonomy" id="215637"/>
    <lineage>
        <taxon>Eukaryota</taxon>
        <taxon>Fungi</taxon>
        <taxon>Fungi incertae sedis</taxon>
        <taxon>Zoopagomycota</taxon>
        <taxon>Kickxellomycotina</taxon>
        <taxon>Dimargaritomycetes</taxon>
        <taxon>Dimargaritales</taxon>
        <taxon>Dimargaritaceae</taxon>
        <taxon>Dimargaris</taxon>
    </lineage>
</organism>
<evidence type="ECO:0000313" key="2">
    <source>
        <dbReference type="EMBL" id="RKP35629.1"/>
    </source>
</evidence>
<keyword evidence="3" id="KW-1185">Reference proteome</keyword>